<feature type="transmembrane region" description="Helical" evidence="6">
    <location>
        <begin position="6"/>
        <end position="26"/>
    </location>
</feature>
<keyword evidence="2 6" id="KW-0812">Transmembrane</keyword>
<dbReference type="InterPro" id="IPR002810">
    <property type="entry name" value="NfeD-like_C"/>
</dbReference>
<feature type="transmembrane region" description="Helical" evidence="6">
    <location>
        <begin position="59"/>
        <end position="77"/>
    </location>
</feature>
<proteinExistence type="predicted"/>
<comment type="caution">
    <text evidence="8">The sequence shown here is derived from an EMBL/GenBank/DDBJ whole genome shotgun (WGS) entry which is preliminary data.</text>
</comment>
<dbReference type="RefSeq" id="WP_338079091.1">
    <property type="nucleotide sequence ID" value="NZ_BAAALV010000001.1"/>
</dbReference>
<dbReference type="EMBL" id="BAAALV010000001">
    <property type="protein sequence ID" value="GAA1902336.1"/>
    <property type="molecule type" value="Genomic_DNA"/>
</dbReference>
<keyword evidence="3 6" id="KW-1133">Transmembrane helix</keyword>
<evidence type="ECO:0000256" key="6">
    <source>
        <dbReference type="SAM" id="Phobius"/>
    </source>
</evidence>
<accession>A0ABN2NTT4</accession>
<keyword evidence="9" id="KW-1185">Reference proteome</keyword>
<dbReference type="PANTHER" id="PTHR33507:SF3">
    <property type="entry name" value="INNER MEMBRANE PROTEIN YBBJ"/>
    <property type="match status" value="1"/>
</dbReference>
<gene>
    <name evidence="8" type="ORF">GCM10009688_02570</name>
</gene>
<name>A0ABN2NTT4_9MICC</name>
<evidence type="ECO:0000256" key="4">
    <source>
        <dbReference type="ARBA" id="ARBA00023136"/>
    </source>
</evidence>
<sequence>MQELYNWLVEYGWVLWLVLFLGFAAIETLTLDLFFAMLSAGALAAMLAAVLSAPLFLQVVVFCVVALLMIVLVRPAALKHLKAGSKDQRSNIERLIGDTAVTLEPVGSRTGTVKLAGDTWTARSGDGSLLPAGEQVAVTRIEGATAVVEPLRTSQTRSTDGHPDEDGSAKGRQ</sequence>
<dbReference type="InterPro" id="IPR012340">
    <property type="entry name" value="NA-bd_OB-fold"/>
</dbReference>
<evidence type="ECO:0000256" key="2">
    <source>
        <dbReference type="ARBA" id="ARBA00022692"/>
    </source>
</evidence>
<evidence type="ECO:0000313" key="8">
    <source>
        <dbReference type="EMBL" id="GAA1902336.1"/>
    </source>
</evidence>
<evidence type="ECO:0000256" key="5">
    <source>
        <dbReference type="SAM" id="MobiDB-lite"/>
    </source>
</evidence>
<dbReference type="SUPFAM" id="SSF141322">
    <property type="entry name" value="NfeD domain-like"/>
    <property type="match status" value="1"/>
</dbReference>
<dbReference type="InterPro" id="IPR052165">
    <property type="entry name" value="Membrane_assoc_protease"/>
</dbReference>
<evidence type="ECO:0000256" key="1">
    <source>
        <dbReference type="ARBA" id="ARBA00004141"/>
    </source>
</evidence>
<feature type="compositionally biased region" description="Basic and acidic residues" evidence="5">
    <location>
        <begin position="159"/>
        <end position="173"/>
    </location>
</feature>
<dbReference type="Gene3D" id="2.40.50.140">
    <property type="entry name" value="Nucleic acid-binding proteins"/>
    <property type="match status" value="1"/>
</dbReference>
<dbReference type="Proteomes" id="UP001500784">
    <property type="component" value="Unassembled WGS sequence"/>
</dbReference>
<keyword evidence="4 6" id="KW-0472">Membrane</keyword>
<dbReference type="Pfam" id="PF01957">
    <property type="entry name" value="NfeD"/>
    <property type="match status" value="1"/>
</dbReference>
<organism evidence="8 9">
    <name type="scientific">Arthrobacter gandavensis</name>
    <dbReference type="NCBI Taxonomy" id="169960"/>
    <lineage>
        <taxon>Bacteria</taxon>
        <taxon>Bacillati</taxon>
        <taxon>Actinomycetota</taxon>
        <taxon>Actinomycetes</taxon>
        <taxon>Micrococcales</taxon>
        <taxon>Micrococcaceae</taxon>
        <taxon>Arthrobacter</taxon>
    </lineage>
</organism>
<dbReference type="PANTHER" id="PTHR33507">
    <property type="entry name" value="INNER MEMBRANE PROTEIN YBBJ"/>
    <property type="match status" value="1"/>
</dbReference>
<feature type="domain" description="NfeD-like C-terminal" evidence="7">
    <location>
        <begin position="93"/>
        <end position="150"/>
    </location>
</feature>
<comment type="subcellular location">
    <subcellularLocation>
        <location evidence="1">Membrane</location>
        <topology evidence="1">Multi-pass membrane protein</topology>
    </subcellularLocation>
</comment>
<evidence type="ECO:0000259" key="7">
    <source>
        <dbReference type="Pfam" id="PF01957"/>
    </source>
</evidence>
<evidence type="ECO:0000313" key="9">
    <source>
        <dbReference type="Proteomes" id="UP001500784"/>
    </source>
</evidence>
<feature type="region of interest" description="Disordered" evidence="5">
    <location>
        <begin position="148"/>
        <end position="173"/>
    </location>
</feature>
<evidence type="ECO:0000256" key="3">
    <source>
        <dbReference type="ARBA" id="ARBA00022989"/>
    </source>
</evidence>
<protein>
    <submittedName>
        <fullName evidence="8">NfeD family protein</fullName>
    </submittedName>
</protein>
<reference evidence="8 9" key="1">
    <citation type="journal article" date="2019" name="Int. J. Syst. Evol. Microbiol.">
        <title>The Global Catalogue of Microorganisms (GCM) 10K type strain sequencing project: providing services to taxonomists for standard genome sequencing and annotation.</title>
        <authorList>
            <consortium name="The Broad Institute Genomics Platform"/>
            <consortium name="The Broad Institute Genome Sequencing Center for Infectious Disease"/>
            <person name="Wu L."/>
            <person name="Ma J."/>
        </authorList>
    </citation>
    <scope>NUCLEOTIDE SEQUENCE [LARGE SCALE GENOMIC DNA]</scope>
    <source>
        <strain evidence="8 9">JCM 13316</strain>
    </source>
</reference>